<accession>A0A1E4TP97</accession>
<feature type="region of interest" description="Disordered" evidence="1">
    <location>
        <begin position="391"/>
        <end position="411"/>
    </location>
</feature>
<keyword evidence="3" id="KW-1185">Reference proteome</keyword>
<name>A0A1E4TP97_PACTA</name>
<evidence type="ECO:0000256" key="1">
    <source>
        <dbReference type="SAM" id="MobiDB-lite"/>
    </source>
</evidence>
<feature type="region of interest" description="Disordered" evidence="1">
    <location>
        <begin position="161"/>
        <end position="185"/>
    </location>
</feature>
<protein>
    <submittedName>
        <fullName evidence="2">Uncharacterized protein</fullName>
    </submittedName>
</protein>
<dbReference type="EMBL" id="KV454018">
    <property type="protein sequence ID" value="ODV93498.1"/>
    <property type="molecule type" value="Genomic_DNA"/>
</dbReference>
<organism evidence="2 3">
    <name type="scientific">Pachysolen tannophilus NRRL Y-2460</name>
    <dbReference type="NCBI Taxonomy" id="669874"/>
    <lineage>
        <taxon>Eukaryota</taxon>
        <taxon>Fungi</taxon>
        <taxon>Dikarya</taxon>
        <taxon>Ascomycota</taxon>
        <taxon>Saccharomycotina</taxon>
        <taxon>Pichiomycetes</taxon>
        <taxon>Pachysolenaceae</taxon>
        <taxon>Pachysolen</taxon>
    </lineage>
</organism>
<feature type="compositionally biased region" description="Low complexity" evidence="1">
    <location>
        <begin position="347"/>
        <end position="374"/>
    </location>
</feature>
<gene>
    <name evidence="2" type="ORF">PACTADRAFT_52075</name>
</gene>
<feature type="compositionally biased region" description="Polar residues" evidence="1">
    <location>
        <begin position="400"/>
        <end position="411"/>
    </location>
</feature>
<feature type="region of interest" description="Disordered" evidence="1">
    <location>
        <begin position="347"/>
        <end position="375"/>
    </location>
</feature>
<feature type="region of interest" description="Disordered" evidence="1">
    <location>
        <begin position="261"/>
        <end position="308"/>
    </location>
</feature>
<feature type="compositionally biased region" description="Low complexity" evidence="1">
    <location>
        <begin position="288"/>
        <end position="305"/>
    </location>
</feature>
<evidence type="ECO:0000313" key="2">
    <source>
        <dbReference type="EMBL" id="ODV93498.1"/>
    </source>
</evidence>
<dbReference type="AlphaFoldDB" id="A0A1E4TP97"/>
<proteinExistence type="predicted"/>
<dbReference type="Proteomes" id="UP000094236">
    <property type="component" value="Unassembled WGS sequence"/>
</dbReference>
<reference evidence="3" key="1">
    <citation type="submission" date="2016-05" db="EMBL/GenBank/DDBJ databases">
        <title>Comparative genomics of biotechnologically important yeasts.</title>
        <authorList>
            <consortium name="DOE Joint Genome Institute"/>
            <person name="Riley R."/>
            <person name="Haridas S."/>
            <person name="Wolfe K.H."/>
            <person name="Lopes M.R."/>
            <person name="Hittinger C.T."/>
            <person name="Goker M."/>
            <person name="Salamov A."/>
            <person name="Wisecaver J."/>
            <person name="Long T.M."/>
            <person name="Aerts A.L."/>
            <person name="Barry K."/>
            <person name="Choi C."/>
            <person name="Clum A."/>
            <person name="Coughlan A.Y."/>
            <person name="Deshpande S."/>
            <person name="Douglass A.P."/>
            <person name="Hanson S.J."/>
            <person name="Klenk H.-P."/>
            <person name="Labutti K."/>
            <person name="Lapidus A."/>
            <person name="Lindquist E."/>
            <person name="Lipzen A."/>
            <person name="Meier-Kolthoff J.P."/>
            <person name="Ohm R.A."/>
            <person name="Otillar R.P."/>
            <person name="Pangilinan J."/>
            <person name="Peng Y."/>
            <person name="Rokas A."/>
            <person name="Rosa C.A."/>
            <person name="Scheuner C."/>
            <person name="Sibirny A.A."/>
            <person name="Slot J.C."/>
            <person name="Stielow J.B."/>
            <person name="Sun H."/>
            <person name="Kurtzman C.P."/>
            <person name="Blackwell M."/>
            <person name="Grigoriev I.V."/>
            <person name="Jeffries T.W."/>
        </authorList>
    </citation>
    <scope>NUCLEOTIDE SEQUENCE [LARGE SCALE GENOMIC DNA]</scope>
    <source>
        <strain evidence="3">NRRL Y-2460</strain>
    </source>
</reference>
<feature type="compositionally biased region" description="Low complexity" evidence="1">
    <location>
        <begin position="263"/>
        <end position="273"/>
    </location>
</feature>
<evidence type="ECO:0000313" key="3">
    <source>
        <dbReference type="Proteomes" id="UP000094236"/>
    </source>
</evidence>
<sequence>MGNHFQSVEEAFGSNESSNIQRLREKDARFNARRNIRSREEVYGSKIGSYSQQMDRSQYYSIEEPMRAPQNRPQQQYIIDKRGNAVDPIDYMFDSSKDRAKIFNKIRNKNKKKVVLPNGEHITEFVYERKLKEREERAFSGDVMDAMPSFALDYRNYNEYSQHHHHQQRQHVEKPAEENRQQNIKSTTTCTTCSRCAACVENNKSGETSETGEATAYSLWDYISYATSYLPTLYYPTQETVNDHDDATSIVTTDSYDLNLMGSHGSSDTSVSSKESNRFQKQQLNVKSSSTSSTSSPTSPSSPSPYYNKDSTDFIFNSKITQKEDETQNAKNSFKLKLKKKLRKVSSSFEDSSISPQSHNSPNSPKSPNFSKSLKSPKKLYFADVEPAEYNRQYHPNYRIPSSSSKNHLKC</sequence>
<feature type="region of interest" description="Disordered" evidence="1">
    <location>
        <begin position="1"/>
        <end position="26"/>
    </location>
</feature>
<feature type="compositionally biased region" description="Basic and acidic residues" evidence="1">
    <location>
        <begin position="170"/>
        <end position="180"/>
    </location>
</feature>